<evidence type="ECO:0000313" key="2">
    <source>
        <dbReference type="EMBL" id="ARW48455.1"/>
    </source>
</evidence>
<dbReference type="OrthoDB" id="2043221at2"/>
<gene>
    <name evidence="2" type="ORF">S1001342_02145</name>
</gene>
<feature type="transmembrane region" description="Helical" evidence="1">
    <location>
        <begin position="135"/>
        <end position="154"/>
    </location>
</feature>
<evidence type="ECO:0000256" key="1">
    <source>
        <dbReference type="SAM" id="Phobius"/>
    </source>
</evidence>
<proteinExistence type="predicted"/>
<dbReference type="Pfam" id="PF14264">
    <property type="entry name" value="Glucos_trans_II"/>
    <property type="match status" value="1"/>
</dbReference>
<keyword evidence="1" id="KW-1133">Transmembrane helix</keyword>
<organism evidence="2 3">
    <name type="scientific">Acetobacter pasteurianus subsp. pasteurianus</name>
    <dbReference type="NCBI Taxonomy" id="481145"/>
    <lineage>
        <taxon>Bacteria</taxon>
        <taxon>Pseudomonadati</taxon>
        <taxon>Pseudomonadota</taxon>
        <taxon>Alphaproteobacteria</taxon>
        <taxon>Acetobacterales</taxon>
        <taxon>Acetobacteraceae</taxon>
        <taxon>Acetobacter</taxon>
    </lineage>
</organism>
<dbReference type="Proteomes" id="UP000196205">
    <property type="component" value="Chromosome"/>
</dbReference>
<accession>A0A1Y0YBV4</accession>
<evidence type="ECO:0000313" key="3">
    <source>
        <dbReference type="Proteomes" id="UP000196205"/>
    </source>
</evidence>
<protein>
    <recommendedName>
        <fullName evidence="4">Glucosyltransferase domain-containing protein</fullName>
    </recommendedName>
</protein>
<feature type="transmembrane region" description="Helical" evidence="1">
    <location>
        <begin position="85"/>
        <end position="104"/>
    </location>
</feature>
<dbReference type="RefSeq" id="WP_087651927.1">
    <property type="nucleotide sequence ID" value="NZ_CP021509.1"/>
</dbReference>
<sequence>MASFVENIKDAFSASFRVKGVYFLYLLSFLYVFPILLSNVYYMDDYDRVIYGYGWSQDGRFFANAIMWLLNLNFASIRVKQVDLFPYTTIISSLILVFSGILICNSMKILRKNYFSIVPLFIMISPFMLENLTYRYDSLIMSVSVFLVVFPFIFIEDRKLFFLTSVISLMLAWMTYQSTVAGYVSLCAIFATKFVLERNFIKSVSILAYGMAAFVGSTLFYEIILKLFHVQISFGRSVSIFQEPEVFKNFLFNIKNGLIFIRYNIDFRFFMSALPLFCMFLFSVYKYISVEKIKLASVFSIFFLVFSIFLCGLGLNVFIFYPPWWLRILIAFPFVFLILIFVAQKYVRYEYINIAVACIALYSFSLCAAYASALKEQNEFTNQILALANPYLVSNDHTKVVINGEIPYAPQVEYSRSIYKIIGTLVDKYIRDGWYWGERRIGMYRFVDEVFIEGAERNDILAEKCSYNVLTRNKFFVLRVKDKMAIVDFTKAACK</sequence>
<feature type="transmembrane region" description="Helical" evidence="1">
    <location>
        <begin position="161"/>
        <end position="186"/>
    </location>
</feature>
<feature type="transmembrane region" description="Helical" evidence="1">
    <location>
        <begin position="206"/>
        <end position="225"/>
    </location>
</feature>
<feature type="transmembrane region" description="Helical" evidence="1">
    <location>
        <begin position="295"/>
        <end position="318"/>
    </location>
</feature>
<keyword evidence="1" id="KW-0812">Transmembrane</keyword>
<dbReference type="InterPro" id="IPR025686">
    <property type="entry name" value="Glucos_trans_II"/>
</dbReference>
<dbReference type="AlphaFoldDB" id="A0A1Y0YBV4"/>
<evidence type="ECO:0008006" key="4">
    <source>
        <dbReference type="Google" id="ProtNLM"/>
    </source>
</evidence>
<feature type="transmembrane region" description="Helical" evidence="1">
    <location>
        <begin position="269"/>
        <end position="288"/>
    </location>
</feature>
<reference evidence="2 3" key="1">
    <citation type="submission" date="2017-05" db="EMBL/GenBank/DDBJ databases">
        <title>Genome sequence of Acetobacter pasteurianus subsp. pasteurianus strain SRCM101342.</title>
        <authorList>
            <person name="Cho S.H."/>
        </authorList>
    </citation>
    <scope>NUCLEOTIDE SEQUENCE [LARGE SCALE GENOMIC DNA]</scope>
    <source>
        <strain evidence="2 3">SRCM101342</strain>
    </source>
</reference>
<feature type="transmembrane region" description="Helical" evidence="1">
    <location>
        <begin position="324"/>
        <end position="342"/>
    </location>
</feature>
<keyword evidence="1" id="KW-0472">Membrane</keyword>
<dbReference type="EMBL" id="CP021509">
    <property type="protein sequence ID" value="ARW48455.1"/>
    <property type="molecule type" value="Genomic_DNA"/>
</dbReference>
<feature type="transmembrane region" description="Helical" evidence="1">
    <location>
        <begin position="20"/>
        <end position="41"/>
    </location>
</feature>
<name>A0A1Y0YBV4_ACEPA</name>
<feature type="transmembrane region" description="Helical" evidence="1">
    <location>
        <begin position="354"/>
        <end position="373"/>
    </location>
</feature>